<dbReference type="EC" id="1.14.20.7" evidence="2"/>
<dbReference type="PROSITE" id="PS51471">
    <property type="entry name" value="FE2OG_OXY"/>
    <property type="match status" value="1"/>
</dbReference>
<evidence type="ECO:0000256" key="3">
    <source>
        <dbReference type="ARBA" id="ARBA00012531"/>
    </source>
</evidence>
<sequence>MHVREEGEVEEEEVSGLPVIDLRAPDVALLRRACEEHGFFYVSHHGVDAALERRLESASRAFFALPVETKRRVAMAKGGRAWRGWFPLGGELTSGAPDLKEGFYFGDELPGGDARPMHGPNLFPVEVPELREAVLAFIAAQRVTGQRIMRALALSLGLDAGFFEHELTREPLSLFRIFHYPAPRDAAESRGWGVGEHTDYGLLTILKQDDCGGLEVKTPRGWSDAPPIEGTYVCNLGDMLDRMTGGRYRSTPHRVRNASGRSRFSWPYFFDPNFGARVNPLPGALVRPAEQDAAERWDRASVHALNGTYGDYLLSKVAKVFPELAAGVS</sequence>
<keyword evidence="10" id="KW-0479">Metal-binding</keyword>
<dbReference type="GO" id="GO:0046872">
    <property type="term" value="F:metal ion binding"/>
    <property type="evidence" value="ECO:0007669"/>
    <property type="project" value="UniProtKB-KW"/>
</dbReference>
<protein>
    <recommendedName>
        <fullName evidence="4">2-oxoglutarate-dependent ethylene/succinate-forming enzyme</fullName>
        <ecNumber evidence="3">1.13.12.19</ecNumber>
        <ecNumber evidence="2">1.14.20.7</ecNumber>
    </recommendedName>
    <alternativeName>
        <fullName evidence="6">2-oxoglutarate dioxygenase (ethylene-forming)</fullName>
    </alternativeName>
    <alternativeName>
        <fullName evidence="7">2-oxoglutarate/L-arginine monooxygenase/decarboxylase (succinate-forming)</fullName>
    </alternativeName>
</protein>
<dbReference type="InterPro" id="IPR027443">
    <property type="entry name" value="IPNS-like_sf"/>
</dbReference>
<comment type="catalytic activity">
    <reaction evidence="9">
        <text>L-arginine + 2-oxoglutarate + O2 = guanidine + L-glutamate 5-semialdehyde + succinate + CO2</text>
        <dbReference type="Rhea" id="RHEA:31535"/>
        <dbReference type="ChEBI" id="CHEBI:15379"/>
        <dbReference type="ChEBI" id="CHEBI:16526"/>
        <dbReference type="ChEBI" id="CHEBI:16810"/>
        <dbReference type="ChEBI" id="CHEBI:30031"/>
        <dbReference type="ChEBI" id="CHEBI:30087"/>
        <dbReference type="ChEBI" id="CHEBI:32682"/>
        <dbReference type="ChEBI" id="CHEBI:58066"/>
        <dbReference type="EC" id="1.14.20.7"/>
    </reaction>
</comment>
<evidence type="ECO:0000256" key="10">
    <source>
        <dbReference type="RuleBase" id="RU003682"/>
    </source>
</evidence>
<dbReference type="Gene3D" id="2.60.120.330">
    <property type="entry name" value="B-lactam Antibiotic, Isopenicillin N Synthase, Chain"/>
    <property type="match status" value="1"/>
</dbReference>
<accession>A0A2W5T2G1</accession>
<keyword evidence="10" id="KW-0408">Iron</keyword>
<evidence type="ECO:0000313" key="12">
    <source>
        <dbReference type="EMBL" id="PZR09580.1"/>
    </source>
</evidence>
<comment type="pathway">
    <text evidence="1">Alkene biosynthesis; ethylene biosynthesis via 2-oxoglutarate.</text>
</comment>
<organism evidence="12 13">
    <name type="scientific">Archangium gephyra</name>
    <dbReference type="NCBI Taxonomy" id="48"/>
    <lineage>
        <taxon>Bacteria</taxon>
        <taxon>Pseudomonadati</taxon>
        <taxon>Myxococcota</taxon>
        <taxon>Myxococcia</taxon>
        <taxon>Myxococcales</taxon>
        <taxon>Cystobacterineae</taxon>
        <taxon>Archangiaceae</taxon>
        <taxon>Archangium</taxon>
    </lineage>
</organism>
<dbReference type="AlphaFoldDB" id="A0A2W5T2G1"/>
<comment type="similarity">
    <text evidence="10">Belongs to the iron/ascorbate-dependent oxidoreductase family.</text>
</comment>
<evidence type="ECO:0000256" key="5">
    <source>
        <dbReference type="ARBA" id="ARBA00022666"/>
    </source>
</evidence>
<evidence type="ECO:0000259" key="11">
    <source>
        <dbReference type="PROSITE" id="PS51471"/>
    </source>
</evidence>
<dbReference type="GO" id="GO:0102276">
    <property type="term" value="F:2-oxoglutarate oxygenase/decarboxylase (ethylene-forming) activity"/>
    <property type="evidence" value="ECO:0007669"/>
    <property type="project" value="UniProtKB-EC"/>
</dbReference>
<dbReference type="EMBL" id="QFQP01000020">
    <property type="protein sequence ID" value="PZR09580.1"/>
    <property type="molecule type" value="Genomic_DNA"/>
</dbReference>
<name>A0A2W5T2G1_9BACT</name>
<dbReference type="InterPro" id="IPR005123">
    <property type="entry name" value="Oxoglu/Fe-dep_dioxygenase_dom"/>
</dbReference>
<comment type="catalytic activity">
    <reaction evidence="8">
        <text>2-oxoglutarate + O2 + 2 H(+) = ethene + 3 CO2 + H2O</text>
        <dbReference type="Rhea" id="RHEA:31523"/>
        <dbReference type="ChEBI" id="CHEBI:15377"/>
        <dbReference type="ChEBI" id="CHEBI:15378"/>
        <dbReference type="ChEBI" id="CHEBI:15379"/>
        <dbReference type="ChEBI" id="CHEBI:16526"/>
        <dbReference type="ChEBI" id="CHEBI:16810"/>
        <dbReference type="ChEBI" id="CHEBI:18153"/>
        <dbReference type="EC" id="1.13.12.19"/>
    </reaction>
</comment>
<comment type="caution">
    <text evidence="12">The sequence shown here is derived from an EMBL/GenBank/DDBJ whole genome shotgun (WGS) entry which is preliminary data.</text>
</comment>
<evidence type="ECO:0000256" key="2">
    <source>
        <dbReference type="ARBA" id="ARBA00012293"/>
    </source>
</evidence>
<dbReference type="GO" id="GO:0009693">
    <property type="term" value="P:ethylene biosynthetic process"/>
    <property type="evidence" value="ECO:0007669"/>
    <property type="project" value="UniProtKB-KW"/>
</dbReference>
<evidence type="ECO:0000256" key="6">
    <source>
        <dbReference type="ARBA" id="ARBA00031011"/>
    </source>
</evidence>
<evidence type="ECO:0000256" key="9">
    <source>
        <dbReference type="ARBA" id="ARBA00049359"/>
    </source>
</evidence>
<keyword evidence="5" id="KW-0266">Ethylene biosynthesis</keyword>
<evidence type="ECO:0000256" key="7">
    <source>
        <dbReference type="ARBA" id="ARBA00031282"/>
    </source>
</evidence>
<evidence type="ECO:0000256" key="1">
    <source>
        <dbReference type="ARBA" id="ARBA00004767"/>
    </source>
</evidence>
<keyword evidence="10" id="KW-0560">Oxidoreductase</keyword>
<feature type="domain" description="Fe2OG dioxygenase" evidence="11">
    <location>
        <begin position="170"/>
        <end position="272"/>
    </location>
</feature>
<evidence type="ECO:0000256" key="4">
    <source>
        <dbReference type="ARBA" id="ARBA00019045"/>
    </source>
</evidence>
<dbReference type="SUPFAM" id="SSF51197">
    <property type="entry name" value="Clavaminate synthase-like"/>
    <property type="match status" value="1"/>
</dbReference>
<proteinExistence type="inferred from homology"/>
<dbReference type="PANTHER" id="PTHR47990">
    <property type="entry name" value="2-OXOGLUTARATE (2OG) AND FE(II)-DEPENDENT OXYGENASE SUPERFAMILY PROTEIN-RELATED"/>
    <property type="match status" value="1"/>
</dbReference>
<dbReference type="Pfam" id="PF03171">
    <property type="entry name" value="2OG-FeII_Oxy"/>
    <property type="match status" value="1"/>
</dbReference>
<dbReference type="Pfam" id="PF14226">
    <property type="entry name" value="DIOX_N"/>
    <property type="match status" value="1"/>
</dbReference>
<dbReference type="PRINTS" id="PR00682">
    <property type="entry name" value="IPNSYNTHASE"/>
</dbReference>
<reference evidence="12 13" key="1">
    <citation type="submission" date="2017-08" db="EMBL/GenBank/DDBJ databases">
        <title>Infants hospitalized years apart are colonized by the same room-sourced microbial strains.</title>
        <authorList>
            <person name="Brooks B."/>
            <person name="Olm M.R."/>
            <person name="Firek B.A."/>
            <person name="Baker R."/>
            <person name="Thomas B.C."/>
            <person name="Morowitz M.J."/>
            <person name="Banfield J.F."/>
        </authorList>
    </citation>
    <scope>NUCLEOTIDE SEQUENCE [LARGE SCALE GENOMIC DNA]</scope>
    <source>
        <strain evidence="12">S2_003_000_R2_14</strain>
    </source>
</reference>
<dbReference type="Proteomes" id="UP000249061">
    <property type="component" value="Unassembled WGS sequence"/>
</dbReference>
<dbReference type="InterPro" id="IPR026992">
    <property type="entry name" value="DIOX_N"/>
</dbReference>
<dbReference type="InterPro" id="IPR050231">
    <property type="entry name" value="Iron_ascorbate_oxido_reductase"/>
</dbReference>
<evidence type="ECO:0000256" key="8">
    <source>
        <dbReference type="ARBA" id="ARBA00047725"/>
    </source>
</evidence>
<gene>
    <name evidence="12" type="ORF">DI536_21815</name>
</gene>
<evidence type="ECO:0000313" key="13">
    <source>
        <dbReference type="Proteomes" id="UP000249061"/>
    </source>
</evidence>
<dbReference type="InterPro" id="IPR044861">
    <property type="entry name" value="IPNS-like_FE2OG_OXY"/>
</dbReference>
<dbReference type="EC" id="1.13.12.19" evidence="3"/>